<dbReference type="InterPro" id="IPR001845">
    <property type="entry name" value="HTH_ArsR_DNA-bd_dom"/>
</dbReference>
<reference evidence="8" key="1">
    <citation type="journal article" date="2019" name="Int. J. Syst. Evol. Microbiol.">
        <title>The Global Catalogue of Microorganisms (GCM) 10K type strain sequencing project: providing services to taxonomists for standard genome sequencing and annotation.</title>
        <authorList>
            <consortium name="The Broad Institute Genomics Platform"/>
            <consortium name="The Broad Institute Genome Sequencing Center for Infectious Disease"/>
            <person name="Wu L."/>
            <person name="Ma J."/>
        </authorList>
    </citation>
    <scope>NUCLEOTIDE SEQUENCE [LARGE SCALE GENOMIC DNA]</scope>
    <source>
        <strain evidence="8">CGMCC 1.10363</strain>
    </source>
</reference>
<sequence>MGLQPEPAAAEHPPDPDGGLFCSARGRTVIQTIDRAVAILNALRDGGQLTAAEIAAELDLPPSTIVNNLKQLQRGGLIQRDKDGGRYRLGAGVLGLARAYLDSSELRLHSSRPLTNLSRSTGLASRAAVPLHESYAIVRHEPRPGSELQLDETGLTAPLAGSAFGKVFACFLAHGASLALPQPAWPEKERVLQTGVAEERYEESAGLAEIVAIVSDNTGSAVAAVGIELPIDEWPASENAITALRRAAQQLSTALGASSWPPAVPASPVRAENEGKRP</sequence>
<evidence type="ECO:0000313" key="8">
    <source>
        <dbReference type="Proteomes" id="UP001595900"/>
    </source>
</evidence>
<feature type="domain" description="HTH iclR-type" evidence="5">
    <location>
        <begin position="30"/>
        <end position="91"/>
    </location>
</feature>
<dbReference type="InterPro" id="IPR029016">
    <property type="entry name" value="GAF-like_dom_sf"/>
</dbReference>
<dbReference type="SUPFAM" id="SSF46785">
    <property type="entry name" value="Winged helix' DNA-binding domain"/>
    <property type="match status" value="1"/>
</dbReference>
<dbReference type="InterPro" id="IPR005471">
    <property type="entry name" value="Tscrpt_reg_IclR_N"/>
</dbReference>
<comment type="caution">
    <text evidence="7">The sequence shown here is derived from an EMBL/GenBank/DDBJ whole genome shotgun (WGS) entry which is preliminary data.</text>
</comment>
<protein>
    <submittedName>
        <fullName evidence="7">IclR family transcriptional regulator</fullName>
    </submittedName>
</protein>
<name>A0ABV8Q3C1_9MICO</name>
<accession>A0ABV8Q3C1</accession>
<dbReference type="InterPro" id="IPR011991">
    <property type="entry name" value="ArsR-like_HTH"/>
</dbReference>
<dbReference type="RefSeq" id="WP_390227842.1">
    <property type="nucleotide sequence ID" value="NZ_JBHSCN010000003.1"/>
</dbReference>
<evidence type="ECO:0000259" key="6">
    <source>
        <dbReference type="PROSITE" id="PS51078"/>
    </source>
</evidence>
<keyword evidence="8" id="KW-1185">Reference proteome</keyword>
<keyword evidence="2" id="KW-0238">DNA-binding</keyword>
<feature type="compositionally biased region" description="Low complexity" evidence="4">
    <location>
        <begin position="257"/>
        <end position="270"/>
    </location>
</feature>
<dbReference type="InterPro" id="IPR036388">
    <property type="entry name" value="WH-like_DNA-bd_sf"/>
</dbReference>
<proteinExistence type="predicted"/>
<dbReference type="SUPFAM" id="SSF55781">
    <property type="entry name" value="GAF domain-like"/>
    <property type="match status" value="1"/>
</dbReference>
<gene>
    <name evidence="7" type="ORF">ACFOYW_05865</name>
</gene>
<dbReference type="PROSITE" id="PS51077">
    <property type="entry name" value="HTH_ICLR"/>
    <property type="match status" value="1"/>
</dbReference>
<keyword evidence="1" id="KW-0805">Transcription regulation</keyword>
<feature type="region of interest" description="Disordered" evidence="4">
    <location>
        <begin position="254"/>
        <end position="278"/>
    </location>
</feature>
<evidence type="ECO:0000256" key="2">
    <source>
        <dbReference type="ARBA" id="ARBA00023125"/>
    </source>
</evidence>
<feature type="domain" description="IclR-ED" evidence="6">
    <location>
        <begin position="92"/>
        <end position="257"/>
    </location>
</feature>
<organism evidence="7 8">
    <name type="scientific">Gryllotalpicola reticulitermitis</name>
    <dbReference type="NCBI Taxonomy" id="1184153"/>
    <lineage>
        <taxon>Bacteria</taxon>
        <taxon>Bacillati</taxon>
        <taxon>Actinomycetota</taxon>
        <taxon>Actinomycetes</taxon>
        <taxon>Micrococcales</taxon>
        <taxon>Microbacteriaceae</taxon>
        <taxon>Gryllotalpicola</taxon>
    </lineage>
</organism>
<dbReference type="Pfam" id="PF09339">
    <property type="entry name" value="HTH_IclR"/>
    <property type="match status" value="1"/>
</dbReference>
<dbReference type="Gene3D" id="3.30.450.40">
    <property type="match status" value="1"/>
</dbReference>
<dbReference type="SMART" id="SM00346">
    <property type="entry name" value="HTH_ICLR"/>
    <property type="match status" value="1"/>
</dbReference>
<dbReference type="InterPro" id="IPR036390">
    <property type="entry name" value="WH_DNA-bd_sf"/>
</dbReference>
<dbReference type="CDD" id="cd00090">
    <property type="entry name" value="HTH_ARSR"/>
    <property type="match status" value="1"/>
</dbReference>
<keyword evidence="3" id="KW-0804">Transcription</keyword>
<evidence type="ECO:0000313" key="7">
    <source>
        <dbReference type="EMBL" id="MFC4242890.1"/>
    </source>
</evidence>
<dbReference type="PROSITE" id="PS51078">
    <property type="entry name" value="ICLR_ED"/>
    <property type="match status" value="1"/>
</dbReference>
<dbReference type="PANTHER" id="PTHR30136">
    <property type="entry name" value="HELIX-TURN-HELIX TRANSCRIPTIONAL REGULATOR, ICLR FAMILY"/>
    <property type="match status" value="1"/>
</dbReference>
<dbReference type="Proteomes" id="UP001595900">
    <property type="component" value="Unassembled WGS sequence"/>
</dbReference>
<evidence type="ECO:0000259" key="5">
    <source>
        <dbReference type="PROSITE" id="PS51077"/>
    </source>
</evidence>
<dbReference type="PANTHER" id="PTHR30136:SF35">
    <property type="entry name" value="HTH-TYPE TRANSCRIPTIONAL REGULATOR RV1719"/>
    <property type="match status" value="1"/>
</dbReference>
<dbReference type="InterPro" id="IPR050707">
    <property type="entry name" value="HTH_MetabolicPath_Reg"/>
</dbReference>
<dbReference type="Gene3D" id="1.10.10.10">
    <property type="entry name" value="Winged helix-like DNA-binding domain superfamily/Winged helix DNA-binding domain"/>
    <property type="match status" value="1"/>
</dbReference>
<dbReference type="EMBL" id="JBHSCN010000003">
    <property type="protein sequence ID" value="MFC4242890.1"/>
    <property type="molecule type" value="Genomic_DNA"/>
</dbReference>
<evidence type="ECO:0000256" key="3">
    <source>
        <dbReference type="ARBA" id="ARBA00023163"/>
    </source>
</evidence>
<dbReference type="SMART" id="SM00418">
    <property type="entry name" value="HTH_ARSR"/>
    <property type="match status" value="1"/>
</dbReference>
<evidence type="ECO:0000256" key="1">
    <source>
        <dbReference type="ARBA" id="ARBA00023015"/>
    </source>
</evidence>
<evidence type="ECO:0000256" key="4">
    <source>
        <dbReference type="SAM" id="MobiDB-lite"/>
    </source>
</evidence>
<dbReference type="InterPro" id="IPR014757">
    <property type="entry name" value="Tscrpt_reg_IclR_C"/>
</dbReference>